<comment type="similarity">
    <text evidence="1">Belongs to the NAD(P)-dependent epimerase/dehydratase family.</text>
</comment>
<evidence type="ECO:0000259" key="2">
    <source>
        <dbReference type="Pfam" id="PF01370"/>
    </source>
</evidence>
<dbReference type="SUPFAM" id="SSF51735">
    <property type="entry name" value="NAD(P)-binding Rossmann-fold domains"/>
    <property type="match status" value="1"/>
</dbReference>
<dbReference type="PANTHER" id="PTHR43000">
    <property type="entry name" value="DTDP-D-GLUCOSE 4,6-DEHYDRATASE-RELATED"/>
    <property type="match status" value="1"/>
</dbReference>
<evidence type="ECO:0000256" key="1">
    <source>
        <dbReference type="ARBA" id="ARBA00007637"/>
    </source>
</evidence>
<name>A0A382GUV5_9ZZZZ</name>
<protein>
    <recommendedName>
        <fullName evidence="2">NAD-dependent epimerase/dehydratase domain-containing protein</fullName>
    </recommendedName>
</protein>
<evidence type="ECO:0000313" key="3">
    <source>
        <dbReference type="EMBL" id="SVB78878.1"/>
    </source>
</evidence>
<dbReference type="Gene3D" id="3.40.50.720">
    <property type="entry name" value="NAD(P)-binding Rossmann-like Domain"/>
    <property type="match status" value="1"/>
</dbReference>
<dbReference type="Pfam" id="PF01370">
    <property type="entry name" value="Epimerase"/>
    <property type="match status" value="1"/>
</dbReference>
<dbReference type="AlphaFoldDB" id="A0A382GUV5"/>
<dbReference type="EMBL" id="UINC01057573">
    <property type="protein sequence ID" value="SVB78878.1"/>
    <property type="molecule type" value="Genomic_DNA"/>
</dbReference>
<gene>
    <name evidence="3" type="ORF">METZ01_LOCUS231732</name>
</gene>
<dbReference type="InterPro" id="IPR001509">
    <property type="entry name" value="Epimerase_deHydtase"/>
</dbReference>
<proteinExistence type="inferred from homology"/>
<accession>A0A382GUV5</accession>
<feature type="domain" description="NAD-dependent epimerase/dehydratase" evidence="2">
    <location>
        <begin position="8"/>
        <end position="240"/>
    </location>
</feature>
<organism evidence="3">
    <name type="scientific">marine metagenome</name>
    <dbReference type="NCBI Taxonomy" id="408172"/>
    <lineage>
        <taxon>unclassified sequences</taxon>
        <taxon>metagenomes</taxon>
        <taxon>ecological metagenomes</taxon>
    </lineage>
</organism>
<reference evidence="3" key="1">
    <citation type="submission" date="2018-05" db="EMBL/GenBank/DDBJ databases">
        <authorList>
            <person name="Lanie J.A."/>
            <person name="Ng W.-L."/>
            <person name="Kazmierczak K.M."/>
            <person name="Andrzejewski T.M."/>
            <person name="Davidsen T.M."/>
            <person name="Wayne K.J."/>
            <person name="Tettelin H."/>
            <person name="Glass J.I."/>
            <person name="Rusch D."/>
            <person name="Podicherti R."/>
            <person name="Tsui H.-C.T."/>
            <person name="Winkler M.E."/>
        </authorList>
    </citation>
    <scope>NUCLEOTIDE SEQUENCE</scope>
</reference>
<dbReference type="InterPro" id="IPR036291">
    <property type="entry name" value="NAD(P)-bd_dom_sf"/>
</dbReference>
<sequence length="338" mass="38352">MNKPSRKILVTGVAGFLGSHLAEKLSDLNYEVIGIDNMSGGYKDNVPKKVKFFNFDCCDLQKMNKAMKGVEVVYHCAATAHEGLSVFSPVEITKNNYLASVSVFTSAIANKVKRIIFCSSMARYGDQKTPFTEDMNPKPIDPYAISKVAAENVLINLCELNNIEWVIAVPHNIIGPRQKYDDPFRNVVSIMINRMLQNKAPIIYGDGEQKRCFSYIDDCLSCLLPMLDQKNLNKQIINIGPDEEFVTINKIAEICSNITGSNLKPIYKKDRPREVKHASCSADKARKLLNYKTKTNLKNGILKTYDYIKRRGPRSFEYHINLEIKNELTPEVWLKKEL</sequence>